<evidence type="ECO:0000313" key="2">
    <source>
        <dbReference type="EMBL" id="UVE49025.1"/>
    </source>
</evidence>
<keyword evidence="1" id="KW-0812">Transmembrane</keyword>
<accession>A0ABY5RCZ3</accession>
<dbReference type="GeneID" id="74528982"/>
<gene>
    <name evidence="2" type="ORF">KU306_08740</name>
</gene>
<organism evidence="2 3">
    <name type="scientific">Haloferax larsenii</name>
    <dbReference type="NCBI Taxonomy" id="302484"/>
    <lineage>
        <taxon>Archaea</taxon>
        <taxon>Methanobacteriati</taxon>
        <taxon>Methanobacteriota</taxon>
        <taxon>Stenosarchaea group</taxon>
        <taxon>Halobacteria</taxon>
        <taxon>Halobacteriales</taxon>
        <taxon>Haloferacaceae</taxon>
        <taxon>Haloferax</taxon>
    </lineage>
</organism>
<keyword evidence="1" id="KW-1133">Transmembrane helix</keyword>
<feature type="transmembrane region" description="Helical" evidence="1">
    <location>
        <begin position="12"/>
        <end position="32"/>
    </location>
</feature>
<sequence length="71" mass="7949">MTVFEELALLDLVSILLYGAIGFLALGFWLWIAGSRLLGWPSPRDVVQEHDAALDRETTLDRDAGFDRDAE</sequence>
<evidence type="ECO:0000313" key="3">
    <source>
        <dbReference type="Proteomes" id="UP001058330"/>
    </source>
</evidence>
<keyword evidence="1" id="KW-0472">Membrane</keyword>
<proteinExistence type="predicted"/>
<dbReference type="Proteomes" id="UP001058330">
    <property type="component" value="Chromosome"/>
</dbReference>
<protein>
    <submittedName>
        <fullName evidence="2">ABC transporter substrate-binding protein</fullName>
    </submittedName>
</protein>
<dbReference type="EMBL" id="CP078063">
    <property type="protein sequence ID" value="UVE49025.1"/>
    <property type="molecule type" value="Genomic_DNA"/>
</dbReference>
<evidence type="ECO:0000256" key="1">
    <source>
        <dbReference type="SAM" id="Phobius"/>
    </source>
</evidence>
<dbReference type="RefSeq" id="WP_258301725.1">
    <property type="nucleotide sequence ID" value="NZ_CP078063.1"/>
</dbReference>
<keyword evidence="3" id="KW-1185">Reference proteome</keyword>
<name>A0ABY5RCZ3_HALLR</name>
<reference evidence="2" key="1">
    <citation type="submission" date="2021-07" db="EMBL/GenBank/DDBJ databases">
        <title>Studies on halocins as antimicrobial molecules from haloarchaea.</title>
        <authorList>
            <person name="Kumar S."/>
            <person name="Khare S.K."/>
        </authorList>
    </citation>
    <scope>NUCLEOTIDE SEQUENCE</scope>
    <source>
        <strain evidence="2">NCIM 5678</strain>
    </source>
</reference>